<proteinExistence type="predicted"/>
<evidence type="ECO:0000313" key="1">
    <source>
        <dbReference type="EMBL" id="KAF4150231.1"/>
    </source>
</evidence>
<dbReference type="AlphaFoldDB" id="A0A8S9VBL5"/>
<dbReference type="Proteomes" id="UP000704712">
    <property type="component" value="Unassembled WGS sequence"/>
</dbReference>
<comment type="caution">
    <text evidence="1">The sequence shown here is derived from an EMBL/GenBank/DDBJ whole genome shotgun (WGS) entry which is preliminary data.</text>
</comment>
<sequence length="88" mass="10348">MVHTHTEDQNVTLPSNETYNDILDIHYDTFECDVSAFLAAEFKELDKWLNYRVEWEEVMKKPLPDENEWEKVITKLTGTNKTVSVQGK</sequence>
<accession>A0A8S9VBL5</accession>
<reference evidence="1" key="1">
    <citation type="submission" date="2020-03" db="EMBL/GenBank/DDBJ databases">
        <title>Hybrid Assembly of Korean Phytophthora infestans isolates.</title>
        <authorList>
            <person name="Prokchorchik M."/>
            <person name="Lee Y."/>
            <person name="Seo J."/>
            <person name="Cho J.-H."/>
            <person name="Park Y.-E."/>
            <person name="Jang D.-C."/>
            <person name="Im J.-S."/>
            <person name="Choi J.-G."/>
            <person name="Park H.-J."/>
            <person name="Lee G.-B."/>
            <person name="Lee Y.-G."/>
            <person name="Hong S.-Y."/>
            <person name="Cho K."/>
            <person name="Sohn K.H."/>
        </authorList>
    </citation>
    <scope>NUCLEOTIDE SEQUENCE</scope>
    <source>
        <strain evidence="1">KR_2_A2</strain>
    </source>
</reference>
<protein>
    <submittedName>
        <fullName evidence="1">Uncharacterized protein</fullName>
    </submittedName>
</protein>
<gene>
    <name evidence="1" type="ORF">GN958_ATG00554</name>
</gene>
<evidence type="ECO:0000313" key="2">
    <source>
        <dbReference type="Proteomes" id="UP000704712"/>
    </source>
</evidence>
<dbReference type="EMBL" id="JAACNO010000092">
    <property type="protein sequence ID" value="KAF4150231.1"/>
    <property type="molecule type" value="Genomic_DNA"/>
</dbReference>
<name>A0A8S9VBL5_PHYIN</name>
<organism evidence="1 2">
    <name type="scientific">Phytophthora infestans</name>
    <name type="common">Potato late blight agent</name>
    <name type="synonym">Botrytis infestans</name>
    <dbReference type="NCBI Taxonomy" id="4787"/>
    <lineage>
        <taxon>Eukaryota</taxon>
        <taxon>Sar</taxon>
        <taxon>Stramenopiles</taxon>
        <taxon>Oomycota</taxon>
        <taxon>Peronosporomycetes</taxon>
        <taxon>Peronosporales</taxon>
        <taxon>Peronosporaceae</taxon>
        <taxon>Phytophthora</taxon>
    </lineage>
</organism>